<keyword evidence="1" id="KW-0732">Signal</keyword>
<evidence type="ECO:0000256" key="1">
    <source>
        <dbReference type="SAM" id="SignalP"/>
    </source>
</evidence>
<name>A0A0G3GQK1_9CORY</name>
<evidence type="ECO:0000313" key="3">
    <source>
        <dbReference type="Proteomes" id="UP000035368"/>
    </source>
</evidence>
<evidence type="ECO:0000313" key="2">
    <source>
        <dbReference type="EMBL" id="AKK02835.1"/>
    </source>
</evidence>
<feature type="signal peptide" evidence="1">
    <location>
        <begin position="1"/>
        <end position="27"/>
    </location>
</feature>
<gene>
    <name evidence="2" type="ORF">CEPID_04825</name>
</gene>
<dbReference type="AlphaFoldDB" id="A0A0G3GQK1"/>
<accession>A0A0G3GQK1</accession>
<proteinExistence type="predicted"/>
<dbReference type="PATRIC" id="fig|1050174.4.peg.977"/>
<keyword evidence="3" id="KW-1185">Reference proteome</keyword>
<dbReference type="STRING" id="1050174.CEPID_04825"/>
<sequence length="239" mass="25882">MRYVSAIRVLALTAITSIFAVSTTACAPEPNRPARESDVVSIKVVARANRPEEIALGTLYAEALVRRGQEAYLEVVEESEPRIADLEDGNAELILGCTGDLLRQMDPQLAEEHAKKLQAERKRGELDPNDGSWRDTVYQSMVASLPDRLAASNPSNAIGCQQNGGAAVSVAKAGTTGDDLPQNIVPVFRETAFNRHNRDTLNIVSGAISDDDLRAYYIGPKDSVSLKNRAAKLLDSYSV</sequence>
<feature type="chain" id="PRO_5002554749" evidence="1">
    <location>
        <begin position="28"/>
        <end position="239"/>
    </location>
</feature>
<dbReference type="EMBL" id="CP011541">
    <property type="protein sequence ID" value="AKK02835.1"/>
    <property type="molecule type" value="Genomic_DNA"/>
</dbReference>
<protein>
    <submittedName>
        <fullName evidence="2">Uncharacterized protein</fullName>
    </submittedName>
</protein>
<dbReference type="PROSITE" id="PS51257">
    <property type="entry name" value="PROKAR_LIPOPROTEIN"/>
    <property type="match status" value="1"/>
</dbReference>
<dbReference type="Proteomes" id="UP000035368">
    <property type="component" value="Chromosome"/>
</dbReference>
<reference evidence="2 3" key="1">
    <citation type="submission" date="2015-05" db="EMBL/GenBank/DDBJ databases">
        <title>Complete genome sequence of Corynebacterium epidermidicanis DSM 45586, isolated from the skin of a dog suffering from pruritus.</title>
        <authorList>
            <person name="Ruckert C."/>
            <person name="Albersmeier A."/>
            <person name="Winkler A."/>
            <person name="Tauch A."/>
        </authorList>
    </citation>
    <scope>NUCLEOTIDE SEQUENCE [LARGE SCALE GENOMIC DNA]</scope>
    <source>
        <strain evidence="2 3">DSM 45586</strain>
    </source>
</reference>
<organism evidence="2 3">
    <name type="scientific">Corynebacterium epidermidicanis</name>
    <dbReference type="NCBI Taxonomy" id="1050174"/>
    <lineage>
        <taxon>Bacteria</taxon>
        <taxon>Bacillati</taxon>
        <taxon>Actinomycetota</taxon>
        <taxon>Actinomycetes</taxon>
        <taxon>Mycobacteriales</taxon>
        <taxon>Corynebacteriaceae</taxon>
        <taxon>Corynebacterium</taxon>
    </lineage>
</organism>
<dbReference type="KEGG" id="cei:CEPID_04825"/>